<evidence type="ECO:0000256" key="3">
    <source>
        <dbReference type="ARBA" id="ARBA00023054"/>
    </source>
</evidence>
<dbReference type="Gene3D" id="2.40.30.170">
    <property type="match status" value="1"/>
</dbReference>
<dbReference type="PANTHER" id="PTHR32347:SF23">
    <property type="entry name" value="BLL5650 PROTEIN"/>
    <property type="match status" value="1"/>
</dbReference>
<keyword evidence="3 4" id="KW-0175">Coiled coil</keyword>
<evidence type="ECO:0000259" key="6">
    <source>
        <dbReference type="Pfam" id="PF25967"/>
    </source>
</evidence>
<reference evidence="8 9" key="1">
    <citation type="submission" date="2023-12" db="EMBL/GenBank/DDBJ databases">
        <title>Whole-genome sequencing of halo(alkali)philic microorganisms from hypersaline lakes.</title>
        <authorList>
            <person name="Sorokin D.Y."/>
            <person name="Merkel A.Y."/>
            <person name="Messina E."/>
            <person name="Yakimov M."/>
        </authorList>
    </citation>
    <scope>NUCLEOTIDE SEQUENCE [LARGE SCALE GENOMIC DNA]</scope>
    <source>
        <strain evidence="8 9">AB-CW1</strain>
    </source>
</reference>
<keyword evidence="5" id="KW-1133">Transmembrane helix</keyword>
<dbReference type="EMBL" id="JAYGII010000070">
    <property type="protein sequence ID" value="MEA5446861.1"/>
    <property type="molecule type" value="Genomic_DNA"/>
</dbReference>
<dbReference type="GO" id="GO:0030313">
    <property type="term" value="C:cell envelope"/>
    <property type="evidence" value="ECO:0007669"/>
    <property type="project" value="UniProtKB-SubCell"/>
</dbReference>
<comment type="caution">
    <text evidence="8">The sequence shown here is derived from an EMBL/GenBank/DDBJ whole genome shotgun (WGS) entry which is preliminary data.</text>
</comment>
<proteinExistence type="inferred from homology"/>
<dbReference type="InterPro" id="IPR058647">
    <property type="entry name" value="BSH_CzcB-like"/>
</dbReference>
<comment type="similarity">
    <text evidence="2">Belongs to the membrane fusion protein (MFP) (TC 8.A.1) family.</text>
</comment>
<feature type="coiled-coil region" evidence="4">
    <location>
        <begin position="109"/>
        <end position="234"/>
    </location>
</feature>
<evidence type="ECO:0000313" key="9">
    <source>
        <dbReference type="Proteomes" id="UP001302316"/>
    </source>
</evidence>
<dbReference type="GO" id="GO:0022857">
    <property type="term" value="F:transmembrane transporter activity"/>
    <property type="evidence" value="ECO:0007669"/>
    <property type="project" value="InterPro"/>
</dbReference>
<dbReference type="PANTHER" id="PTHR32347">
    <property type="entry name" value="EFFLUX SYSTEM COMPONENT YKNX-RELATED"/>
    <property type="match status" value="1"/>
</dbReference>
<dbReference type="GO" id="GO:0016020">
    <property type="term" value="C:membrane"/>
    <property type="evidence" value="ECO:0007669"/>
    <property type="project" value="InterPro"/>
</dbReference>
<evidence type="ECO:0000256" key="4">
    <source>
        <dbReference type="SAM" id="Coils"/>
    </source>
</evidence>
<dbReference type="RefSeq" id="WP_346053450.1">
    <property type="nucleotide sequence ID" value="NZ_JAYGII010000070.1"/>
</dbReference>
<dbReference type="Gene3D" id="2.40.420.20">
    <property type="match status" value="1"/>
</dbReference>
<dbReference type="InterPro" id="IPR006143">
    <property type="entry name" value="RND_pump_MFP"/>
</dbReference>
<dbReference type="Gene3D" id="1.10.287.470">
    <property type="entry name" value="Helix hairpin bin"/>
    <property type="match status" value="1"/>
</dbReference>
<dbReference type="Proteomes" id="UP001302316">
    <property type="component" value="Unassembled WGS sequence"/>
</dbReference>
<dbReference type="Gene3D" id="2.40.50.100">
    <property type="match status" value="1"/>
</dbReference>
<evidence type="ECO:0000256" key="1">
    <source>
        <dbReference type="ARBA" id="ARBA00004196"/>
    </source>
</evidence>
<feature type="transmembrane region" description="Helical" evidence="5">
    <location>
        <begin position="15"/>
        <end position="35"/>
    </location>
</feature>
<keyword evidence="9" id="KW-1185">Reference proteome</keyword>
<dbReference type="AlphaFoldDB" id="A0AAP6MNK1"/>
<organism evidence="8 9">
    <name type="scientific">Natronospira elongata</name>
    <dbReference type="NCBI Taxonomy" id="3110268"/>
    <lineage>
        <taxon>Bacteria</taxon>
        <taxon>Pseudomonadati</taxon>
        <taxon>Pseudomonadota</taxon>
        <taxon>Gammaproteobacteria</taxon>
        <taxon>Natronospirales</taxon>
        <taxon>Natronospiraceae</taxon>
        <taxon>Natronospira</taxon>
    </lineage>
</organism>
<sequence>MDIRRDTGGRQRRRMIAWAGGGLGFFVLVVLAFWLSARPPAVAQSDIWTGSVLQGELIAEVSATGQLVAPEIRAVTNRSDGVVEQIHVLPGAEAERDTVLIEMSSPELLDELARARWQLEAARADAARERVETANELLQLEATVANADAEYLGERMELEALEELQVDQVVSDLEVQRTRFRVEALKRRFQAEQSRLDRFDELRDAREEATAARLSELDSEVEQLEKRVAALQVRAGFAGVVQEVNVEEGQRLSSGEAVARIVNPEQLIARLRVPERRAGELLVGMSVRLDVGGETLSGEIERIDPTVRDRRVEVDVTLPGNRPEGLRPDLTSNARIEVARLDDTLYMPRPPWADPDTTATVFVLRGSEAERREVRFGQASNTEIQVLNGLAPGDQVILTDMSNWSDHPRLRVQ</sequence>
<evidence type="ECO:0000313" key="8">
    <source>
        <dbReference type="EMBL" id="MEA5446861.1"/>
    </source>
</evidence>
<dbReference type="InterPro" id="IPR058627">
    <property type="entry name" value="MdtA-like_C"/>
</dbReference>
<comment type="subcellular location">
    <subcellularLocation>
        <location evidence="1">Cell envelope</location>
    </subcellularLocation>
</comment>
<protein>
    <submittedName>
        <fullName evidence="8">Efflux RND transporter periplasmic adaptor subunit</fullName>
    </submittedName>
</protein>
<dbReference type="NCBIfam" id="TIGR01730">
    <property type="entry name" value="RND_mfp"/>
    <property type="match status" value="1"/>
</dbReference>
<evidence type="ECO:0000259" key="7">
    <source>
        <dbReference type="Pfam" id="PF25973"/>
    </source>
</evidence>
<evidence type="ECO:0000256" key="2">
    <source>
        <dbReference type="ARBA" id="ARBA00009477"/>
    </source>
</evidence>
<dbReference type="Pfam" id="PF25967">
    <property type="entry name" value="RND-MFP_C"/>
    <property type="match status" value="1"/>
</dbReference>
<name>A0AAP6MNK1_9GAMM</name>
<dbReference type="Pfam" id="PF25973">
    <property type="entry name" value="BSH_CzcB"/>
    <property type="match status" value="1"/>
</dbReference>
<keyword evidence="5" id="KW-0812">Transmembrane</keyword>
<dbReference type="InterPro" id="IPR050465">
    <property type="entry name" value="UPF0194_transport"/>
</dbReference>
<keyword evidence="5" id="KW-0472">Membrane</keyword>
<gene>
    <name evidence="8" type="ORF">VCB98_13620</name>
</gene>
<feature type="domain" description="CzcB-like barrel-sandwich hybrid" evidence="7">
    <location>
        <begin position="73"/>
        <end position="262"/>
    </location>
</feature>
<accession>A0AAP6MNK1</accession>
<feature type="domain" description="Multidrug resistance protein MdtA-like C-terminal permuted SH3" evidence="6">
    <location>
        <begin position="360"/>
        <end position="398"/>
    </location>
</feature>
<evidence type="ECO:0000256" key="5">
    <source>
        <dbReference type="SAM" id="Phobius"/>
    </source>
</evidence>